<name>A0ABW7JQ57_9NOCA</name>
<comment type="caution">
    <text evidence="1">The sequence shown here is derived from an EMBL/GenBank/DDBJ whole genome shotgun (WGS) entry which is preliminary data.</text>
</comment>
<sequence>MDQPLRVAEFDSLFRTAVRQAVRPSATRLDLVLSVDAEATARDLADKETRCCSFLAFVFEPDGDVVVMRIEVPETQVAVLDALERRVSVARFVSVDAEKI</sequence>
<accession>A0ABW7JQ57</accession>
<protein>
    <submittedName>
        <fullName evidence="1">Uncharacterized protein</fullName>
    </submittedName>
</protein>
<reference evidence="1 2" key="1">
    <citation type="submission" date="2024-10" db="EMBL/GenBank/DDBJ databases">
        <authorList>
            <person name="Riesco R."/>
        </authorList>
    </citation>
    <scope>NUCLEOTIDE SEQUENCE [LARGE SCALE GENOMIC DNA]</scope>
    <source>
        <strain evidence="1 2">NCIMB 15449</strain>
    </source>
</reference>
<evidence type="ECO:0000313" key="1">
    <source>
        <dbReference type="EMBL" id="MFH5210140.1"/>
    </source>
</evidence>
<evidence type="ECO:0000313" key="2">
    <source>
        <dbReference type="Proteomes" id="UP001609175"/>
    </source>
</evidence>
<gene>
    <name evidence="1" type="ORF">ACHIPZ_18320</name>
</gene>
<proteinExistence type="predicted"/>
<organism evidence="1 2">
    <name type="scientific">Antrihabitans spumae</name>
    <dbReference type="NCBI Taxonomy" id="3373370"/>
    <lineage>
        <taxon>Bacteria</taxon>
        <taxon>Bacillati</taxon>
        <taxon>Actinomycetota</taxon>
        <taxon>Actinomycetes</taxon>
        <taxon>Mycobacteriales</taxon>
        <taxon>Nocardiaceae</taxon>
        <taxon>Antrihabitans</taxon>
    </lineage>
</organism>
<dbReference type="RefSeq" id="WP_395115811.1">
    <property type="nucleotide sequence ID" value="NZ_JBIMSO010000059.1"/>
</dbReference>
<dbReference type="Proteomes" id="UP001609175">
    <property type="component" value="Unassembled WGS sequence"/>
</dbReference>
<dbReference type="EMBL" id="JBIMSO010000059">
    <property type="protein sequence ID" value="MFH5210140.1"/>
    <property type="molecule type" value="Genomic_DNA"/>
</dbReference>